<gene>
    <name evidence="1" type="ORF">SAMN05660862_1994</name>
</gene>
<dbReference type="AlphaFoldDB" id="A0A1X7JQG5"/>
<keyword evidence="2" id="KW-1185">Reference proteome</keyword>
<dbReference type="RefSeq" id="WP_085472739.1">
    <property type="nucleotide sequence ID" value="NZ_FXAU01000003.1"/>
</dbReference>
<proteinExistence type="predicted"/>
<reference evidence="1 2" key="1">
    <citation type="submission" date="2017-04" db="EMBL/GenBank/DDBJ databases">
        <authorList>
            <person name="Afonso C.L."/>
            <person name="Miller P.J."/>
            <person name="Scott M.A."/>
            <person name="Spackman E."/>
            <person name="Goraichik I."/>
            <person name="Dimitrov K.M."/>
            <person name="Suarez D.L."/>
            <person name="Swayne D.E."/>
        </authorList>
    </citation>
    <scope>NUCLEOTIDE SEQUENCE [LARGE SCALE GENOMIC DNA]</scope>
    <source>
        <strain evidence="1 2">DSM 22418</strain>
    </source>
</reference>
<name>A0A1X7JQG5_9SPHI</name>
<protein>
    <submittedName>
        <fullName evidence="1">Uncharacterized protein</fullName>
    </submittedName>
</protein>
<dbReference type="Proteomes" id="UP000192980">
    <property type="component" value="Unassembled WGS sequence"/>
</dbReference>
<organism evidence="1 2">
    <name type="scientific">Sphingobacterium psychroaquaticum</name>
    <dbReference type="NCBI Taxonomy" id="561061"/>
    <lineage>
        <taxon>Bacteria</taxon>
        <taxon>Pseudomonadati</taxon>
        <taxon>Bacteroidota</taxon>
        <taxon>Sphingobacteriia</taxon>
        <taxon>Sphingobacteriales</taxon>
        <taxon>Sphingobacteriaceae</taxon>
        <taxon>Sphingobacterium</taxon>
    </lineage>
</organism>
<accession>A0A1X7JQG5</accession>
<dbReference type="EMBL" id="FXAU01000003">
    <property type="protein sequence ID" value="SMG29939.1"/>
    <property type="molecule type" value="Genomic_DNA"/>
</dbReference>
<evidence type="ECO:0000313" key="2">
    <source>
        <dbReference type="Proteomes" id="UP000192980"/>
    </source>
</evidence>
<dbReference type="STRING" id="561061.SAMN05660862_1994"/>
<evidence type="ECO:0000313" key="1">
    <source>
        <dbReference type="EMBL" id="SMG29939.1"/>
    </source>
</evidence>
<sequence>METINTLVVINFSAVGSEALHEDKIAQYDRFILIDQNIDVLNDVALLLEARKKYVVILDKLEGLVQLFKSYGTKKRHHVVVDSYPLQ</sequence>